<proteinExistence type="predicted"/>
<evidence type="ECO:0000313" key="1">
    <source>
        <dbReference type="EMBL" id="ROR43981.1"/>
    </source>
</evidence>
<evidence type="ECO:0000313" key="3">
    <source>
        <dbReference type="Proteomes" id="UP000266906"/>
    </source>
</evidence>
<organism evidence="2 3">
    <name type="scientific">Kitasatospora cineracea</name>
    <dbReference type="NCBI Taxonomy" id="88074"/>
    <lineage>
        <taxon>Bacteria</taxon>
        <taxon>Bacillati</taxon>
        <taxon>Actinomycetota</taxon>
        <taxon>Actinomycetes</taxon>
        <taxon>Kitasatosporales</taxon>
        <taxon>Streptomycetaceae</taxon>
        <taxon>Kitasatospora</taxon>
    </lineage>
</organism>
<reference evidence="3 4" key="1">
    <citation type="submission" date="2018-11" db="EMBL/GenBank/DDBJ databases">
        <title>Sequencing the genomes of 1000 actinobacteria strains.</title>
        <authorList>
            <person name="Klenk H.-P."/>
        </authorList>
    </citation>
    <scope>NUCLEOTIDE SEQUENCE [LARGE SCALE GENOMIC DNA]</scope>
    <source>
        <strain evidence="1 4">DSM 44780</strain>
        <strain evidence="2 3">DSM 44781</strain>
    </source>
</reference>
<dbReference type="Proteomes" id="UP000266906">
    <property type="component" value="Unassembled WGS sequence"/>
</dbReference>
<accession>A0A3N4S6H4</accession>
<protein>
    <recommendedName>
        <fullName evidence="5">SUKH-4 immunity protein of toxin-antitoxin system</fullName>
    </recommendedName>
</protein>
<dbReference type="AlphaFoldDB" id="A0A3N4S6H4"/>
<evidence type="ECO:0000313" key="2">
    <source>
        <dbReference type="EMBL" id="RPE34330.1"/>
    </source>
</evidence>
<name>A0A3N4S6H4_9ACTN</name>
<keyword evidence="3" id="KW-1185">Reference proteome</keyword>
<comment type="caution">
    <text evidence="2">The sequence shown here is derived from an EMBL/GenBank/DDBJ whole genome shotgun (WGS) entry which is preliminary data.</text>
</comment>
<dbReference type="Proteomes" id="UP000267408">
    <property type="component" value="Unassembled WGS sequence"/>
</dbReference>
<evidence type="ECO:0008006" key="5">
    <source>
        <dbReference type="Google" id="ProtNLM"/>
    </source>
</evidence>
<dbReference type="EMBL" id="RKQG01000001">
    <property type="protein sequence ID" value="RPE34330.1"/>
    <property type="molecule type" value="Genomic_DNA"/>
</dbReference>
<evidence type="ECO:0000313" key="4">
    <source>
        <dbReference type="Proteomes" id="UP000267408"/>
    </source>
</evidence>
<gene>
    <name evidence="2" type="ORF">EDD38_2645</name>
    <name evidence="1" type="ORF">EDD39_2154</name>
</gene>
<sequence>MELLIPELARVWRERADFPAVGFGPARPIEELPGELPTDVRRLLALSDGIHFGVRASVHSSAGIPAYEGAEMLGVATGVDNPGDYLNIGFVDEEPLLVDTRDGSVWVARSEPGGLWYQGSELLRIADGLDSFLSEWVAGPRFPELVLSKALDEEDRDLSWDDWWRLLQAAGRVPA</sequence>
<accession>A0A8G1UHC9</accession>
<dbReference type="RefSeq" id="WP_123555084.1">
    <property type="nucleotide sequence ID" value="NZ_RJVJ01000001.1"/>
</dbReference>
<dbReference type="EMBL" id="RJVJ01000001">
    <property type="protein sequence ID" value="ROR43981.1"/>
    <property type="molecule type" value="Genomic_DNA"/>
</dbReference>